<gene>
    <name evidence="1" type="ORF">D8854_02370</name>
</gene>
<sequence length="144" mass="17374">MTLLLANLPESDIMKVIFGGDYMHYKRVELKVTNQGIHERKIFQGVKIFSRSKLSKDRKSILTQKIYLTPKQNIVYYQRTDINYEQNWHHKKDYYELAYSQMDRETVFKVCQYFDELSPFLENELLEKLKEKQSTGKFFDKLDI</sequence>
<dbReference type="AlphaFoldDB" id="A0A3R9I8S6"/>
<evidence type="ECO:0000313" key="2">
    <source>
        <dbReference type="Proteomes" id="UP000278970"/>
    </source>
</evidence>
<dbReference type="NCBIfam" id="TIGR04342">
    <property type="entry name" value="EXLDI"/>
    <property type="match status" value="1"/>
</dbReference>
<dbReference type="EMBL" id="RJNS01000001">
    <property type="protein sequence ID" value="RSI83734.1"/>
    <property type="molecule type" value="Genomic_DNA"/>
</dbReference>
<protein>
    <recommendedName>
        <fullName evidence="3">EXLDI protein</fullName>
    </recommendedName>
</protein>
<evidence type="ECO:0000313" key="1">
    <source>
        <dbReference type="EMBL" id="RSI83734.1"/>
    </source>
</evidence>
<proteinExistence type="predicted"/>
<accession>A0A3R9I8S6</accession>
<comment type="caution">
    <text evidence="1">The sequence shown here is derived from an EMBL/GenBank/DDBJ whole genome shotgun (WGS) entry which is preliminary data.</text>
</comment>
<name>A0A3R9I8S6_STRMT</name>
<organism evidence="1 2">
    <name type="scientific">Streptococcus mitis</name>
    <dbReference type="NCBI Taxonomy" id="28037"/>
    <lineage>
        <taxon>Bacteria</taxon>
        <taxon>Bacillati</taxon>
        <taxon>Bacillota</taxon>
        <taxon>Bacilli</taxon>
        <taxon>Lactobacillales</taxon>
        <taxon>Streptococcaceae</taxon>
        <taxon>Streptococcus</taxon>
        <taxon>Streptococcus mitis group</taxon>
    </lineage>
</organism>
<reference evidence="1 2" key="1">
    <citation type="submission" date="2018-11" db="EMBL/GenBank/DDBJ databases">
        <title>Species Designations Belie Phenotypic and Genotypic Heterogeneity in Oral Streptococci.</title>
        <authorList>
            <person name="Velsko I."/>
        </authorList>
    </citation>
    <scope>NUCLEOTIDE SEQUENCE [LARGE SCALE GENOMIC DNA]</scope>
    <source>
        <strain evidence="1 2">BCA11</strain>
    </source>
</reference>
<evidence type="ECO:0008006" key="3">
    <source>
        <dbReference type="Google" id="ProtNLM"/>
    </source>
</evidence>
<dbReference type="Proteomes" id="UP000278970">
    <property type="component" value="Unassembled WGS sequence"/>
</dbReference>
<dbReference type="InterPro" id="IPR027580">
    <property type="entry name" value="EXLDI"/>
</dbReference>